<dbReference type="Proteomes" id="UP000003527">
    <property type="component" value="Unassembled WGS sequence"/>
</dbReference>
<keyword evidence="2" id="KW-1185">Reference proteome</keyword>
<proteinExistence type="predicted"/>
<dbReference type="InterPro" id="IPR041720">
    <property type="entry name" value="FbaB-like"/>
</dbReference>
<evidence type="ECO:0008006" key="3">
    <source>
        <dbReference type="Google" id="ProtNLM"/>
    </source>
</evidence>
<dbReference type="Gene3D" id="3.20.20.70">
    <property type="entry name" value="Aldolase class I"/>
    <property type="match status" value="1"/>
</dbReference>
<dbReference type="PANTHER" id="PTHR47916:SF1">
    <property type="entry name" value="3-HYDROXY-5-PHOSPHONOOXYPENTANE-2,4-DIONE THIOLASE"/>
    <property type="match status" value="1"/>
</dbReference>
<evidence type="ECO:0000313" key="1">
    <source>
        <dbReference type="EMBL" id="EHL09294.1"/>
    </source>
</evidence>
<dbReference type="SUPFAM" id="SSF51569">
    <property type="entry name" value="Aldolase"/>
    <property type="match status" value="1"/>
</dbReference>
<name>G9WWW1_9FIRM</name>
<sequence>MADLDELKVAKNYYVDVPFANQGDFQVKGCNGLDWGMKKHLSNIFNPKTGKTVMFAFDHGYFMGSTAGLERLDLKIPPLAPYVDVWMATRGALRTCIPANLTNGVALRVTSGSSMVQEDLSQEVVAVDIEDAIRMNADCMAVQTFIGADGQLSSLENLSKVVNAGFRYSIPTMGVVAVGKQMERTDRFFKLATRIVAELGCQIVKTYYCDNFEEVVSACPVPIVVAGGKKLTEKDALEMTYKCIQGGAAGVDMGRNIFQSTHPVQMAHAVHEVVHNGLTGAEGYELFQTLVSESK</sequence>
<dbReference type="PIRSF" id="PIRSF038992">
    <property type="entry name" value="Aldolase_Ia"/>
    <property type="match status" value="1"/>
</dbReference>
<dbReference type="PANTHER" id="PTHR47916">
    <property type="entry name" value="FRUCTOSE-BISPHOSPHATE ALDOLASE CLASS 1"/>
    <property type="match status" value="1"/>
</dbReference>
<reference evidence="1 2" key="1">
    <citation type="submission" date="2011-08" db="EMBL/GenBank/DDBJ databases">
        <title>The Genome Sequence of Oribacterium sp. ACB7.</title>
        <authorList>
            <consortium name="The Broad Institute Genome Sequencing Platform"/>
            <person name="Earl A."/>
            <person name="Ward D."/>
            <person name="Feldgarden M."/>
            <person name="Gevers D."/>
            <person name="Sizova M."/>
            <person name="Hazen A."/>
            <person name="Epstein S."/>
            <person name="Young S.K."/>
            <person name="Zeng Q."/>
            <person name="Gargeya S."/>
            <person name="Fitzgerald M."/>
            <person name="Haas B."/>
            <person name="Abouelleil A."/>
            <person name="Alvarado L."/>
            <person name="Arachchi H.M."/>
            <person name="Berlin A."/>
            <person name="Brown A."/>
            <person name="Chapman S.B."/>
            <person name="Chen Z."/>
            <person name="Dunbar C."/>
            <person name="Freedman E."/>
            <person name="Gearin G."/>
            <person name="Gellesch M."/>
            <person name="Goldberg J."/>
            <person name="Griggs A."/>
            <person name="Gujja S."/>
            <person name="Heiman D."/>
            <person name="Howarth C."/>
            <person name="Larson L."/>
            <person name="Lui A."/>
            <person name="MacDonald P.J.P."/>
            <person name="Montmayeur A."/>
            <person name="Murphy C."/>
            <person name="Neiman D."/>
            <person name="Pearson M."/>
            <person name="Priest M."/>
            <person name="Roberts A."/>
            <person name="Saif S."/>
            <person name="Shea T."/>
            <person name="Shenoy N."/>
            <person name="Sisk P."/>
            <person name="Stolte C."/>
            <person name="Sykes S."/>
            <person name="Wortman J."/>
            <person name="Nusbaum C."/>
            <person name="Birren B."/>
        </authorList>
    </citation>
    <scope>NUCLEOTIDE SEQUENCE [LARGE SCALE GENOMIC DNA]</scope>
    <source>
        <strain evidence="1 2">ACB7</strain>
    </source>
</reference>
<dbReference type="InterPro" id="IPR002915">
    <property type="entry name" value="DeoC/FbaB/LacD_aldolase"/>
</dbReference>
<dbReference type="InterPro" id="IPR050456">
    <property type="entry name" value="DeoC/FbaB_aldolase"/>
</dbReference>
<dbReference type="SMART" id="SM01133">
    <property type="entry name" value="DeoC"/>
    <property type="match status" value="1"/>
</dbReference>
<evidence type="ECO:0000313" key="2">
    <source>
        <dbReference type="Proteomes" id="UP000003527"/>
    </source>
</evidence>
<dbReference type="EMBL" id="AFZD01000021">
    <property type="protein sequence ID" value="EHL09294.1"/>
    <property type="molecule type" value="Genomic_DNA"/>
</dbReference>
<dbReference type="HOGENOM" id="CLU_057069_1_0_9"/>
<comment type="caution">
    <text evidence="1">The sequence shown here is derived from an EMBL/GenBank/DDBJ whole genome shotgun (WGS) entry which is preliminary data.</text>
</comment>
<protein>
    <recommendedName>
        <fullName evidence="3">Autoinducer 2 aldolase</fullName>
    </recommendedName>
</protein>
<gene>
    <name evidence="1" type="ORF">HMPREF9624_01335</name>
</gene>
<accession>G9WWW1</accession>
<dbReference type="Pfam" id="PF01791">
    <property type="entry name" value="DeoC"/>
    <property type="match status" value="1"/>
</dbReference>
<dbReference type="RefSeq" id="WP_009537118.1">
    <property type="nucleotide sequence ID" value="NZ_JH414505.1"/>
</dbReference>
<dbReference type="AlphaFoldDB" id="G9WWW1"/>
<dbReference type="InterPro" id="IPR013785">
    <property type="entry name" value="Aldolase_TIM"/>
</dbReference>
<organism evidence="1 2">
    <name type="scientific">Oribacterium asaccharolyticum ACB7</name>
    <dbReference type="NCBI Taxonomy" id="796944"/>
    <lineage>
        <taxon>Bacteria</taxon>
        <taxon>Bacillati</taxon>
        <taxon>Bacillota</taxon>
        <taxon>Clostridia</taxon>
        <taxon>Lachnospirales</taxon>
        <taxon>Lachnospiraceae</taxon>
        <taxon>Oribacterium</taxon>
    </lineage>
</organism>
<dbReference type="PATRIC" id="fig|796944.3.peg.2080"/>
<dbReference type="NCBIfam" id="NF006081">
    <property type="entry name" value="PRK08227.1"/>
    <property type="match status" value="1"/>
</dbReference>
<dbReference type="GO" id="GO:0004332">
    <property type="term" value="F:fructose-bisphosphate aldolase activity"/>
    <property type="evidence" value="ECO:0007669"/>
    <property type="project" value="InterPro"/>
</dbReference>